<keyword evidence="1" id="KW-0479">Metal-binding</keyword>
<name>A0A8J8NWP4_HALGN</name>
<organism evidence="3 4">
    <name type="scientific">Halteria grandinella</name>
    <dbReference type="NCBI Taxonomy" id="5974"/>
    <lineage>
        <taxon>Eukaryota</taxon>
        <taxon>Sar</taxon>
        <taxon>Alveolata</taxon>
        <taxon>Ciliophora</taxon>
        <taxon>Intramacronucleata</taxon>
        <taxon>Spirotrichea</taxon>
        <taxon>Stichotrichia</taxon>
        <taxon>Sporadotrichida</taxon>
        <taxon>Halteriidae</taxon>
        <taxon>Halteria</taxon>
    </lineage>
</organism>
<dbReference type="InterPro" id="IPR013083">
    <property type="entry name" value="Znf_RING/FYVE/PHD"/>
</dbReference>
<keyword evidence="1" id="KW-0863">Zinc-finger</keyword>
<proteinExistence type="predicted"/>
<dbReference type="Proteomes" id="UP000785679">
    <property type="component" value="Unassembled WGS sequence"/>
</dbReference>
<dbReference type="PROSITE" id="PS50089">
    <property type="entry name" value="ZF_RING_2"/>
    <property type="match status" value="1"/>
</dbReference>
<dbReference type="GO" id="GO:0061630">
    <property type="term" value="F:ubiquitin protein ligase activity"/>
    <property type="evidence" value="ECO:0007669"/>
    <property type="project" value="TreeGrafter"/>
</dbReference>
<keyword evidence="4" id="KW-1185">Reference proteome</keyword>
<dbReference type="OrthoDB" id="6050183at2759"/>
<dbReference type="InterPro" id="IPR001841">
    <property type="entry name" value="Znf_RING"/>
</dbReference>
<reference evidence="3" key="1">
    <citation type="submission" date="2019-06" db="EMBL/GenBank/DDBJ databases">
        <authorList>
            <person name="Zheng W."/>
        </authorList>
    </citation>
    <scope>NUCLEOTIDE SEQUENCE</scope>
    <source>
        <strain evidence="3">QDHG01</strain>
    </source>
</reference>
<comment type="caution">
    <text evidence="3">The sequence shown here is derived from an EMBL/GenBank/DDBJ whole genome shotgun (WGS) entry which is preliminary data.</text>
</comment>
<evidence type="ECO:0000313" key="3">
    <source>
        <dbReference type="EMBL" id="TNV83362.1"/>
    </source>
</evidence>
<evidence type="ECO:0000259" key="2">
    <source>
        <dbReference type="PROSITE" id="PS50089"/>
    </source>
</evidence>
<dbReference type="GO" id="GO:0008270">
    <property type="term" value="F:zinc ion binding"/>
    <property type="evidence" value="ECO:0007669"/>
    <property type="project" value="UniProtKB-KW"/>
</dbReference>
<dbReference type="PANTHER" id="PTHR45943">
    <property type="entry name" value="E3 UBIQUITIN-PROTEIN LIGASE MYCBP2"/>
    <property type="match status" value="1"/>
</dbReference>
<evidence type="ECO:0000313" key="4">
    <source>
        <dbReference type="Proteomes" id="UP000785679"/>
    </source>
</evidence>
<dbReference type="AlphaFoldDB" id="A0A8J8NWP4"/>
<keyword evidence="1" id="KW-0862">Zinc</keyword>
<dbReference type="SMART" id="SM00184">
    <property type="entry name" value="RING"/>
    <property type="match status" value="1"/>
</dbReference>
<sequence>MSKYRVRCNECQKNFCCNPQCQAEPYHTGKTCVQHKEFKEAKKCRFCLTKLTQPSPSMVPAFKEVCRSPVCMDLMAKSCDKIHACGHVCCGFKNEGHCLPCLDPACVEKNPQPTNGMNGDEYCPICMVEGLGQAPCVKTKCGHIFHVHCLHERISKRWPGPRIVFGFLECPSCKQRLEAEYCPIIQQELSDVWKIEEEVIKKSLERCKFENIDKDPRLKDPNDPYYNNLEKYAQYKLAYYQCFKCKCAYFGGMKDCLRAQQEGQDYKPEELVCSKCSASVVGAGIQNCQKHGTDYIEFKCKFCCSIAQWFCWGNTHFCEPCHKRQVDGDYVSRYERNKLPQCGGPETCSLRVKHPQNGEEFALGCAICRNEVANVKDF</sequence>
<gene>
    <name evidence="3" type="ORF">FGO68_gene5866</name>
</gene>
<dbReference type="SMART" id="SM01197">
    <property type="entry name" value="FANCL_C"/>
    <property type="match status" value="1"/>
</dbReference>
<dbReference type="GO" id="GO:0005886">
    <property type="term" value="C:plasma membrane"/>
    <property type="evidence" value="ECO:0007669"/>
    <property type="project" value="TreeGrafter"/>
</dbReference>
<dbReference type="GO" id="GO:0005634">
    <property type="term" value="C:nucleus"/>
    <property type="evidence" value="ECO:0007669"/>
    <property type="project" value="TreeGrafter"/>
</dbReference>
<protein>
    <recommendedName>
        <fullName evidence="2">RING-type domain-containing protein</fullName>
    </recommendedName>
</protein>
<dbReference type="SUPFAM" id="SSF57850">
    <property type="entry name" value="RING/U-box"/>
    <property type="match status" value="1"/>
</dbReference>
<evidence type="ECO:0000256" key="1">
    <source>
        <dbReference type="PROSITE-ProRule" id="PRU00175"/>
    </source>
</evidence>
<dbReference type="Gene3D" id="3.30.40.10">
    <property type="entry name" value="Zinc/RING finger domain, C3HC4 (zinc finger)"/>
    <property type="match status" value="1"/>
</dbReference>
<dbReference type="EMBL" id="RRYP01003904">
    <property type="protein sequence ID" value="TNV83362.1"/>
    <property type="molecule type" value="Genomic_DNA"/>
</dbReference>
<accession>A0A8J8NWP4</accession>
<feature type="domain" description="RING-type" evidence="2">
    <location>
        <begin position="123"/>
        <end position="174"/>
    </location>
</feature>
<dbReference type="PANTHER" id="PTHR45943:SF2">
    <property type="entry name" value="RING-TYPE DOMAIN-CONTAINING PROTEIN"/>
    <property type="match status" value="1"/>
</dbReference>